<organism evidence="1 2">
    <name type="scientific">Flagellimonas oceani</name>
    <dbReference type="NCBI Taxonomy" id="2698672"/>
    <lineage>
        <taxon>Bacteria</taxon>
        <taxon>Pseudomonadati</taxon>
        <taxon>Bacteroidota</taxon>
        <taxon>Flavobacteriia</taxon>
        <taxon>Flavobacteriales</taxon>
        <taxon>Flavobacteriaceae</taxon>
        <taxon>Flagellimonas</taxon>
    </lineage>
</organism>
<accession>A0A6G7J0D1</accession>
<dbReference type="EMBL" id="CP049616">
    <property type="protein sequence ID" value="QII44058.1"/>
    <property type="molecule type" value="Genomic_DNA"/>
</dbReference>
<name>A0A6G7J0D1_9FLAO</name>
<protein>
    <submittedName>
        <fullName evidence="1">Uncharacterized protein</fullName>
    </submittedName>
</protein>
<evidence type="ECO:0000313" key="2">
    <source>
        <dbReference type="Proteomes" id="UP000502928"/>
    </source>
</evidence>
<evidence type="ECO:0000313" key="1">
    <source>
        <dbReference type="EMBL" id="QII44058.1"/>
    </source>
</evidence>
<dbReference type="Proteomes" id="UP000502928">
    <property type="component" value="Chromosome"/>
</dbReference>
<proteinExistence type="predicted"/>
<sequence length="490" mass="56683">MRNWTIILFLLLTLTIYGQTKFDKSKISKETNKIAQDIEEINMVMSSAVGFAGVRPEQYDNFMKLKSMATSDELKELTSHPNPTVRSYAFWALSYDHSVDPYPIVLNHINDSKFVNTQFGCIVSGESVGDFFINVVTLGRIDLDSKKLDSVQFATLDSILIYTPNNLSAKSAAINRAEPTESLYPKIRELVVKENDQTALVTLAKYQKEQDIELIQNNKTKSKFDEGGFFYTYKAISQFPHSDFFPLLEKNLEKTLDNTHFSTEWRELYKAIASYKNDKAKELLLVPFTQVKHNNIRKYHIDFVFSALREFKDPIYEDLFWKLWTEEKRINPDVFKYLSSTNPEKTFELTKESLKNTDGLYSANISLNFNDFDASENLTSTMLDLALKQDKEFGFEVIRKNIEEANVNLFPIFADKTAELKDKSFIEPLFDRLETEWNAHIYLKAAQALIAYEDSDVNQRILKTVKKNKNLRKDWGGDALDKLMKDNNIK</sequence>
<reference evidence="1 2" key="1">
    <citation type="submission" date="2020-02" db="EMBL/GenBank/DDBJ databases">
        <title>Complete genome of Muricauda sp. 501str8.</title>
        <authorList>
            <person name="Dong B."/>
            <person name="Zhu S."/>
            <person name="Yang J."/>
            <person name="Chen J."/>
        </authorList>
    </citation>
    <scope>NUCLEOTIDE SEQUENCE [LARGE SCALE GENOMIC DNA]</scope>
    <source>
        <strain evidence="1 2">501str8</strain>
    </source>
</reference>
<dbReference type="AlphaFoldDB" id="A0A6G7J0D1"/>
<keyword evidence="2" id="KW-1185">Reference proteome</keyword>
<dbReference type="RefSeq" id="WP_166247719.1">
    <property type="nucleotide sequence ID" value="NZ_CP049616.1"/>
</dbReference>
<dbReference type="KEGG" id="mut:GVT53_05020"/>
<gene>
    <name evidence="1" type="ORF">GVT53_05020</name>
</gene>